<dbReference type="InterPro" id="IPR046956">
    <property type="entry name" value="RLP23-like"/>
</dbReference>
<proteinExistence type="predicted"/>
<evidence type="ECO:0000256" key="5">
    <source>
        <dbReference type="ARBA" id="ARBA00023136"/>
    </source>
</evidence>
<evidence type="ECO:0000313" key="9">
    <source>
        <dbReference type="Proteomes" id="UP000237819"/>
    </source>
</evidence>
<keyword evidence="3" id="KW-0732">Signal</keyword>
<dbReference type="PANTHER" id="PTHR48063:SF29">
    <property type="entry name" value="LRR RECEPTOR-LIKE KINASE FAMILY PROTEIN"/>
    <property type="match status" value="1"/>
</dbReference>
<evidence type="ECO:0000256" key="2">
    <source>
        <dbReference type="ARBA" id="ARBA00022692"/>
    </source>
</evidence>
<protein>
    <recommendedName>
        <fullName evidence="10">Leucine-rich repeat domain-containing protein</fullName>
    </recommendedName>
</protein>
<keyword evidence="5" id="KW-0472">Membrane</keyword>
<dbReference type="Gene3D" id="3.80.10.10">
    <property type="entry name" value="Ribonuclease Inhibitor"/>
    <property type="match status" value="1"/>
</dbReference>
<dbReference type="EMBL" id="PUHZ01000003">
    <property type="protein sequence ID" value="PQO47803.1"/>
    <property type="molecule type" value="Genomic_DNA"/>
</dbReference>
<evidence type="ECO:0008006" key="10">
    <source>
        <dbReference type="Google" id="ProtNLM"/>
    </source>
</evidence>
<organism evidence="8 9">
    <name type="scientific">Blastopirellula marina</name>
    <dbReference type="NCBI Taxonomy" id="124"/>
    <lineage>
        <taxon>Bacteria</taxon>
        <taxon>Pseudomonadati</taxon>
        <taxon>Planctomycetota</taxon>
        <taxon>Planctomycetia</taxon>
        <taxon>Pirellulales</taxon>
        <taxon>Pirellulaceae</taxon>
        <taxon>Blastopirellula</taxon>
    </lineage>
</organism>
<evidence type="ECO:0000256" key="3">
    <source>
        <dbReference type="ARBA" id="ARBA00022729"/>
    </source>
</evidence>
<comment type="subcellular location">
    <subcellularLocation>
        <location evidence="1">Membrane</location>
    </subcellularLocation>
</comment>
<dbReference type="AlphaFoldDB" id="A0A2S8GTQ7"/>
<keyword evidence="4" id="KW-1133">Transmembrane helix</keyword>
<keyword evidence="6" id="KW-0325">Glycoprotein</keyword>
<accession>A0A2S8GTQ7</accession>
<evidence type="ECO:0000313" key="8">
    <source>
        <dbReference type="EMBL" id="PQO47803.1"/>
    </source>
</evidence>
<name>A0A2S8GTQ7_9BACT</name>
<keyword evidence="2" id="KW-0812">Transmembrane</keyword>
<dbReference type="InterPro" id="IPR032675">
    <property type="entry name" value="LRR_dom_sf"/>
</dbReference>
<evidence type="ECO:0000256" key="4">
    <source>
        <dbReference type="ARBA" id="ARBA00022989"/>
    </source>
</evidence>
<reference evidence="8 9" key="1">
    <citation type="submission" date="2018-02" db="EMBL/GenBank/DDBJ databases">
        <title>Comparative genomes isolates from brazilian mangrove.</title>
        <authorList>
            <person name="Araujo J.E."/>
            <person name="Taketani R.G."/>
            <person name="Silva M.C.P."/>
            <person name="Loureco M.V."/>
            <person name="Andreote F.D."/>
        </authorList>
    </citation>
    <scope>NUCLEOTIDE SEQUENCE [LARGE SCALE GENOMIC DNA]</scope>
    <source>
        <strain evidence="8 9">Nap-Phe MGV</strain>
    </source>
</reference>
<comment type="caution">
    <text evidence="8">The sequence shown here is derived from an EMBL/GenBank/DDBJ whole genome shotgun (WGS) entry which is preliminary data.</text>
</comment>
<dbReference type="Proteomes" id="UP000237819">
    <property type="component" value="Unassembled WGS sequence"/>
</dbReference>
<sequence length="337" mass="38322">MRAMLGVILLICLFLGWIGRNRYIMLHEAAIVASIVEQGGTYYYHYNDPIGFADGRYLVDPQPPGYQLLRSLFGDHLFARVGFVKLPEENLPYHAQRLPDLRLLESVSAENCQLTDDTIEALRQIPRLHKLIFHTADLKPEQFRRLSQGTRIERLWLAGPNASLEYIQELPYFSHLTELRVTNGSLAGNARETTDRLTQLKRLFIDPNQGSEAIEAESLRKLTNLEELYLWDSPLDDDHMQAISSPPKLRILEIWDDELSDDQLAPLLKLKQLDTLYLNCQAITTAGIKKLKQIESLSTLSIPTHISEQDMAEIGLSRREEGGYQPDSDIRSGANSP</sequence>
<dbReference type="SUPFAM" id="SSF52047">
    <property type="entry name" value="RNI-like"/>
    <property type="match status" value="1"/>
</dbReference>
<gene>
    <name evidence="8" type="ORF">C5Y93_01810</name>
</gene>
<evidence type="ECO:0000256" key="7">
    <source>
        <dbReference type="SAM" id="MobiDB-lite"/>
    </source>
</evidence>
<evidence type="ECO:0000256" key="6">
    <source>
        <dbReference type="ARBA" id="ARBA00023180"/>
    </source>
</evidence>
<dbReference type="GO" id="GO:0016020">
    <property type="term" value="C:membrane"/>
    <property type="evidence" value="ECO:0007669"/>
    <property type="project" value="UniProtKB-SubCell"/>
</dbReference>
<feature type="region of interest" description="Disordered" evidence="7">
    <location>
        <begin position="317"/>
        <end position="337"/>
    </location>
</feature>
<dbReference type="PANTHER" id="PTHR48063">
    <property type="entry name" value="LRR RECEPTOR-LIKE KINASE"/>
    <property type="match status" value="1"/>
</dbReference>
<evidence type="ECO:0000256" key="1">
    <source>
        <dbReference type="ARBA" id="ARBA00004370"/>
    </source>
</evidence>